<gene>
    <name evidence="26" type="ORF">RR48_12649</name>
</gene>
<dbReference type="SMART" id="SM00404">
    <property type="entry name" value="PTPc_motif"/>
    <property type="match status" value="1"/>
</dbReference>
<dbReference type="GO" id="GO:0005634">
    <property type="term" value="C:nucleus"/>
    <property type="evidence" value="ECO:0007669"/>
    <property type="project" value="TreeGrafter"/>
</dbReference>
<dbReference type="EC" id="3.1.3.48" evidence="5"/>
<dbReference type="PANTHER" id="PTHR12305:SF81">
    <property type="entry name" value="PHOSPHATIDYLINOSITOL 3,4,5-TRISPHOSPHATE 3-PHOSPHATASE AND DUAL-SPECIFICITY PROTEIN PHOSPHATASE PTEN"/>
    <property type="match status" value="1"/>
</dbReference>
<evidence type="ECO:0000313" key="27">
    <source>
        <dbReference type="Proteomes" id="UP000053240"/>
    </source>
</evidence>
<dbReference type="PROSITE" id="PS51181">
    <property type="entry name" value="PPASE_TENSIN"/>
    <property type="match status" value="1"/>
</dbReference>
<keyword evidence="11" id="KW-0966">Cell projection</keyword>
<dbReference type="GO" id="GO:0008285">
    <property type="term" value="P:negative regulation of cell population proliferation"/>
    <property type="evidence" value="ECO:0007669"/>
    <property type="project" value="TreeGrafter"/>
</dbReference>
<evidence type="ECO:0000256" key="22">
    <source>
        <dbReference type="SAM" id="MobiDB-lite"/>
    </source>
</evidence>
<comment type="catalytic activity">
    <reaction evidence="17">
        <text>1D-myo-inositol 1,3,4,5,6-pentakisphosphate + H2O = 1D-myo-inositol 1,4,5,6-tetrakisphosphate + phosphate</text>
        <dbReference type="Rhea" id="RHEA:77143"/>
        <dbReference type="ChEBI" id="CHEBI:15377"/>
        <dbReference type="ChEBI" id="CHEBI:43474"/>
        <dbReference type="ChEBI" id="CHEBI:57627"/>
        <dbReference type="ChEBI" id="CHEBI:57733"/>
    </reaction>
    <physiologicalReaction direction="left-to-right" evidence="17">
        <dbReference type="Rhea" id="RHEA:77144"/>
    </physiologicalReaction>
</comment>
<evidence type="ECO:0000259" key="24">
    <source>
        <dbReference type="PROSITE" id="PS51181"/>
    </source>
</evidence>
<dbReference type="GO" id="GO:0004722">
    <property type="term" value="F:protein serine/threonine phosphatase activity"/>
    <property type="evidence" value="ECO:0007669"/>
    <property type="project" value="UniProtKB-EC"/>
</dbReference>
<dbReference type="GO" id="GO:0048870">
    <property type="term" value="P:cell motility"/>
    <property type="evidence" value="ECO:0007669"/>
    <property type="project" value="TreeGrafter"/>
</dbReference>
<dbReference type="Pfam" id="PF22784">
    <property type="entry name" value="PTP-SAK"/>
    <property type="match status" value="1"/>
</dbReference>
<dbReference type="EC" id="3.1.3.16" evidence="6"/>
<dbReference type="STRING" id="76193.A0A194QQN1"/>
<evidence type="ECO:0000256" key="14">
    <source>
        <dbReference type="ARBA" id="ARBA00034338"/>
    </source>
</evidence>
<evidence type="ECO:0000256" key="21">
    <source>
        <dbReference type="ARBA" id="ARBA00051341"/>
    </source>
</evidence>
<dbReference type="GO" id="GO:0016314">
    <property type="term" value="F:phosphatidylinositol-3,4,5-trisphosphate 3-phosphatase activity"/>
    <property type="evidence" value="ECO:0007669"/>
    <property type="project" value="UniProtKB-EC"/>
</dbReference>
<evidence type="ECO:0000256" key="6">
    <source>
        <dbReference type="ARBA" id="ARBA00013081"/>
    </source>
</evidence>
<evidence type="ECO:0000256" key="9">
    <source>
        <dbReference type="ARBA" id="ARBA00022912"/>
    </source>
</evidence>
<reference evidence="26 27" key="1">
    <citation type="journal article" date="2015" name="Nat. Commun.">
        <title>Outbred genome sequencing and CRISPR/Cas9 gene editing in butterflies.</title>
        <authorList>
            <person name="Li X."/>
            <person name="Fan D."/>
            <person name="Zhang W."/>
            <person name="Liu G."/>
            <person name="Zhang L."/>
            <person name="Zhao L."/>
            <person name="Fang X."/>
            <person name="Chen L."/>
            <person name="Dong Y."/>
            <person name="Chen Y."/>
            <person name="Ding Y."/>
            <person name="Zhao R."/>
            <person name="Feng M."/>
            <person name="Zhu Y."/>
            <person name="Feng Y."/>
            <person name="Jiang X."/>
            <person name="Zhu D."/>
            <person name="Xiang H."/>
            <person name="Feng X."/>
            <person name="Li S."/>
            <person name="Wang J."/>
            <person name="Zhang G."/>
            <person name="Kronforst M.R."/>
            <person name="Wang W."/>
        </authorList>
    </citation>
    <scope>NUCLEOTIDE SEQUENCE [LARGE SCALE GENOMIC DNA]</scope>
    <source>
        <strain evidence="26">Ya'a_city_454_Pm</strain>
        <tissue evidence="26">Whole body</tissue>
    </source>
</reference>
<dbReference type="InterPro" id="IPR057023">
    <property type="entry name" value="PTP-SAK"/>
</dbReference>
<evidence type="ECO:0000256" key="8">
    <source>
        <dbReference type="ARBA" id="ARBA00022801"/>
    </source>
</evidence>
<feature type="domain" description="Phosphatase tensin-type" evidence="24">
    <location>
        <begin position="1"/>
        <end position="151"/>
    </location>
</feature>
<dbReference type="InterPro" id="IPR045101">
    <property type="entry name" value="PTP_PTEN"/>
</dbReference>
<dbReference type="Gene3D" id="2.60.40.1110">
    <property type="match status" value="1"/>
</dbReference>
<dbReference type="PANTHER" id="PTHR12305">
    <property type="entry name" value="PHOSPHATASE WITH HOMOLOGY TO TENSIN"/>
    <property type="match status" value="1"/>
</dbReference>
<sequence length="354" mass="39551">MGFPAEKLEGVYRNHIDEVYRFLEQMHKGHYKIYNLCSERSYDKSKFHDRVVRYAFEDHAPPKIALIQPFCEDVHKWLSQDPRNVAVVHCKAGKGRTGTMVCCYLLYSGQKATADEALKFYGTERTYDEKGVTIPSQRRYVEYYAALVRSGLQYSATKLHVRELLLSPPPALNGAQCTLELSATQLDPPFKTSLGSQEVRKAASCVRVPVAHCTPLRGDVRLELHWKPKMMRRDKLFHFWINTFFVAAAVGAVRVPPPDDTAVILSFSDTETDGHWDSGETPPPPGLAPCAPEGLAPEGLAAPGAKLPKVCSDHAIADSVTAARPRLSLGDVRASWRGLTKFSDSRKKKHRDDS</sequence>
<evidence type="ECO:0000256" key="16">
    <source>
        <dbReference type="ARBA" id="ARBA00043760"/>
    </source>
</evidence>
<dbReference type="CDD" id="cd14509">
    <property type="entry name" value="PTP_PTEN"/>
    <property type="match status" value="1"/>
</dbReference>
<dbReference type="GO" id="GO:0043491">
    <property type="term" value="P:phosphatidylinositol 3-kinase/protein kinase B signal transduction"/>
    <property type="evidence" value="ECO:0007669"/>
    <property type="project" value="TreeGrafter"/>
</dbReference>
<feature type="region of interest" description="Disordered" evidence="22">
    <location>
        <begin position="271"/>
        <end position="292"/>
    </location>
</feature>
<evidence type="ECO:0000256" key="3">
    <source>
        <dbReference type="ARBA" id="ARBA00007881"/>
    </source>
</evidence>
<dbReference type="GO" id="GO:0005886">
    <property type="term" value="C:plasma membrane"/>
    <property type="evidence" value="ECO:0007669"/>
    <property type="project" value="TreeGrafter"/>
</dbReference>
<comment type="catalytic activity">
    <reaction evidence="19">
        <text>O-phospho-L-seryl-[protein] + H2O = L-seryl-[protein] + phosphate</text>
        <dbReference type="Rhea" id="RHEA:20629"/>
        <dbReference type="Rhea" id="RHEA-COMP:9863"/>
        <dbReference type="Rhea" id="RHEA-COMP:11604"/>
        <dbReference type="ChEBI" id="CHEBI:15377"/>
        <dbReference type="ChEBI" id="CHEBI:29999"/>
        <dbReference type="ChEBI" id="CHEBI:43474"/>
        <dbReference type="ChEBI" id="CHEBI:83421"/>
        <dbReference type="EC" id="3.1.3.16"/>
    </reaction>
    <physiologicalReaction direction="left-to-right" evidence="19">
        <dbReference type="Rhea" id="RHEA:20630"/>
    </physiologicalReaction>
</comment>
<comment type="similarity">
    <text evidence="3">Belongs to the PTEN phosphatase protein family.</text>
</comment>
<dbReference type="InterPro" id="IPR029021">
    <property type="entry name" value="Prot-tyrosine_phosphatase-like"/>
</dbReference>
<evidence type="ECO:0000256" key="13">
    <source>
        <dbReference type="ARBA" id="ARBA00034268"/>
    </source>
</evidence>
<dbReference type="Proteomes" id="UP000053240">
    <property type="component" value="Unassembled WGS sequence"/>
</dbReference>
<dbReference type="AlphaFoldDB" id="A0A194QQN1"/>
<name>A0A194QQN1_PAPMA</name>
<evidence type="ECO:0000256" key="7">
    <source>
        <dbReference type="ARBA" id="ARBA00022490"/>
    </source>
</evidence>
<evidence type="ECO:0000256" key="11">
    <source>
        <dbReference type="ARBA" id="ARBA00023273"/>
    </source>
</evidence>
<comment type="catalytic activity">
    <reaction evidence="12">
        <text>1,2-dihexadecanoyl-sn-glycero-3-phospho-(1D-myo-inositol-3,4,5-trisphosphate) + H2O = 1,2-dihexadecanoyl-sn-glycero-3-phospho-(1D-myo-inositol-4,5-bisphosphate) + phosphate</text>
        <dbReference type="Rhea" id="RHEA:43560"/>
        <dbReference type="ChEBI" id="CHEBI:15377"/>
        <dbReference type="ChEBI" id="CHEBI:43474"/>
        <dbReference type="ChEBI" id="CHEBI:83420"/>
        <dbReference type="ChEBI" id="CHEBI:83423"/>
    </reaction>
    <physiologicalReaction direction="left-to-right" evidence="12">
        <dbReference type="Rhea" id="RHEA:43561"/>
    </physiologicalReaction>
</comment>
<accession>A0A194QQN1</accession>
<dbReference type="GO" id="GO:0046856">
    <property type="term" value="P:phosphatidylinositol dephosphorylation"/>
    <property type="evidence" value="ECO:0007669"/>
    <property type="project" value="TreeGrafter"/>
</dbReference>
<comment type="catalytic activity">
    <reaction evidence="15">
        <text>1D-myo-inositol 1,3,4,5-tetrakisphosphate + H2O = 1D-myo-inositol 1,4,5-trisphosphate + phosphate</text>
        <dbReference type="Rhea" id="RHEA:77155"/>
        <dbReference type="ChEBI" id="CHEBI:15377"/>
        <dbReference type="ChEBI" id="CHEBI:43474"/>
        <dbReference type="ChEBI" id="CHEBI:57895"/>
        <dbReference type="ChEBI" id="CHEBI:203600"/>
    </reaction>
    <physiologicalReaction direction="left-to-right" evidence="15">
        <dbReference type="Rhea" id="RHEA:77156"/>
    </physiologicalReaction>
</comment>
<dbReference type="PROSITE" id="PS50056">
    <property type="entry name" value="TYR_PHOSPHATASE_2"/>
    <property type="match status" value="1"/>
</dbReference>
<dbReference type="InterPro" id="IPR016130">
    <property type="entry name" value="Tyr_Pase_AS"/>
</dbReference>
<dbReference type="Gene3D" id="3.90.190.10">
    <property type="entry name" value="Protein tyrosine phosphatase superfamily"/>
    <property type="match status" value="1"/>
</dbReference>
<keyword evidence="27" id="KW-1185">Reference proteome</keyword>
<evidence type="ECO:0000256" key="17">
    <source>
        <dbReference type="ARBA" id="ARBA00043762"/>
    </source>
</evidence>
<evidence type="ECO:0000256" key="2">
    <source>
        <dbReference type="ARBA" id="ARBA00004496"/>
    </source>
</evidence>
<evidence type="ECO:0000256" key="10">
    <source>
        <dbReference type="ARBA" id="ARBA00023098"/>
    </source>
</evidence>
<dbReference type="GO" id="GO:0005829">
    <property type="term" value="C:cytosol"/>
    <property type="evidence" value="ECO:0007669"/>
    <property type="project" value="TreeGrafter"/>
</dbReference>
<dbReference type="SUPFAM" id="SSF49562">
    <property type="entry name" value="C2 domain (Calcium/lipid-binding domain, CaLB)"/>
    <property type="match status" value="1"/>
</dbReference>
<dbReference type="InterPro" id="IPR051281">
    <property type="entry name" value="Dual-spec_lipid-protein_phosph"/>
</dbReference>
<keyword evidence="9" id="KW-0904">Protein phosphatase</keyword>
<keyword evidence="8" id="KW-0378">Hydrolase</keyword>
<proteinExistence type="inferred from homology"/>
<dbReference type="PROSITE" id="PS00383">
    <property type="entry name" value="TYR_PHOSPHATASE_1"/>
    <property type="match status" value="1"/>
</dbReference>
<dbReference type="InterPro" id="IPR014020">
    <property type="entry name" value="Tensin_C2-dom"/>
</dbReference>
<evidence type="ECO:0000256" key="18">
    <source>
        <dbReference type="ARBA" id="ARBA00044309"/>
    </source>
</evidence>
<evidence type="ECO:0000256" key="15">
    <source>
        <dbReference type="ARBA" id="ARBA00043734"/>
    </source>
</evidence>
<evidence type="ECO:0000256" key="20">
    <source>
        <dbReference type="ARBA" id="ARBA00048832"/>
    </source>
</evidence>
<evidence type="ECO:0000256" key="4">
    <source>
        <dbReference type="ARBA" id="ARBA00013015"/>
    </source>
</evidence>
<keyword evidence="7" id="KW-0963">Cytoplasm</keyword>
<evidence type="ECO:0000313" key="26">
    <source>
        <dbReference type="EMBL" id="KPJ07807.1"/>
    </source>
</evidence>
<protein>
    <recommendedName>
        <fullName evidence="14">Phosphatidylinositol 3,4,5-trisphosphate 3-phosphatase and dual-specificity protein phosphatase PTEN</fullName>
        <ecNumber evidence="6">3.1.3.16</ecNumber>
        <ecNumber evidence="5">3.1.3.48</ecNumber>
        <ecNumber evidence="4">3.1.3.67</ecNumber>
    </recommendedName>
    <alternativeName>
        <fullName evidence="18">Inositol polyphosphate 3-phosphatase</fullName>
    </alternativeName>
</protein>
<dbReference type="EMBL" id="KQ461175">
    <property type="protein sequence ID" value="KPJ07807.1"/>
    <property type="molecule type" value="Genomic_DNA"/>
</dbReference>
<dbReference type="InterPro" id="IPR035892">
    <property type="entry name" value="C2_domain_sf"/>
</dbReference>
<dbReference type="PROSITE" id="PS51182">
    <property type="entry name" value="C2_TENSIN"/>
    <property type="match status" value="1"/>
</dbReference>
<feature type="domain" description="Tyrosine specific protein phosphatases" evidence="23">
    <location>
        <begin position="68"/>
        <end position="125"/>
    </location>
</feature>
<feature type="domain" description="C2 tensin-type" evidence="25">
    <location>
        <begin position="156"/>
        <end position="295"/>
    </location>
</feature>
<evidence type="ECO:0000256" key="19">
    <source>
        <dbReference type="ARBA" id="ARBA00047986"/>
    </source>
</evidence>
<dbReference type="SMART" id="SM01326">
    <property type="entry name" value="PTEN_C2"/>
    <property type="match status" value="1"/>
</dbReference>
<dbReference type="InterPro" id="IPR000387">
    <property type="entry name" value="Tyr_Pase_dom"/>
</dbReference>
<dbReference type="GO" id="GO:0050793">
    <property type="term" value="P:regulation of developmental process"/>
    <property type="evidence" value="ECO:0007669"/>
    <property type="project" value="UniProtKB-ARBA"/>
</dbReference>
<comment type="catalytic activity">
    <reaction evidence="20">
        <text>O-phospho-L-threonyl-[protein] + H2O = L-threonyl-[protein] + phosphate</text>
        <dbReference type="Rhea" id="RHEA:47004"/>
        <dbReference type="Rhea" id="RHEA-COMP:11060"/>
        <dbReference type="Rhea" id="RHEA-COMP:11605"/>
        <dbReference type="ChEBI" id="CHEBI:15377"/>
        <dbReference type="ChEBI" id="CHEBI:30013"/>
        <dbReference type="ChEBI" id="CHEBI:43474"/>
        <dbReference type="ChEBI" id="CHEBI:61977"/>
        <dbReference type="EC" id="3.1.3.16"/>
    </reaction>
    <physiologicalReaction direction="left-to-right" evidence="20">
        <dbReference type="Rhea" id="RHEA:47005"/>
    </physiologicalReaction>
</comment>
<comment type="catalytic activity">
    <reaction evidence="16">
        <text>a 1,2-diacyl-sn-glycero-3-phospho-(1D-myo-inositol-3,4,5-trisphosphate) + H2O = a 1,2-diacyl-sn-glycero-3-phospho-(1D-myo-inositol-4,5-bisphosphate) + phosphate</text>
        <dbReference type="Rhea" id="RHEA:25017"/>
        <dbReference type="ChEBI" id="CHEBI:15377"/>
        <dbReference type="ChEBI" id="CHEBI:43474"/>
        <dbReference type="ChEBI" id="CHEBI:57836"/>
        <dbReference type="ChEBI" id="CHEBI:58456"/>
        <dbReference type="EC" id="3.1.3.67"/>
    </reaction>
    <physiologicalReaction direction="left-to-right" evidence="16">
        <dbReference type="Rhea" id="RHEA:25018"/>
    </physiologicalReaction>
</comment>
<comment type="catalytic activity">
    <reaction evidence="13">
        <text>1,2-dioctanoyl-sn-glycero-3-phospho-(1D-myo-inositol-3,4,5-trisphosphate) + H2O = 1,2-dioctanoyl-sn-glycero-3-phospho-(1D-myo-inositol-4,5-bisphosphate) + phosphate</text>
        <dbReference type="Rhea" id="RHEA:43552"/>
        <dbReference type="ChEBI" id="CHEBI:15377"/>
        <dbReference type="ChEBI" id="CHEBI:43474"/>
        <dbReference type="ChEBI" id="CHEBI:83416"/>
        <dbReference type="ChEBI" id="CHEBI:83419"/>
    </reaction>
    <physiologicalReaction direction="left-to-right" evidence="13">
        <dbReference type="Rhea" id="RHEA:43553"/>
    </physiologicalReaction>
</comment>
<evidence type="ECO:0000256" key="5">
    <source>
        <dbReference type="ARBA" id="ARBA00013064"/>
    </source>
</evidence>
<dbReference type="GO" id="GO:0051896">
    <property type="term" value="P:regulation of phosphatidylinositol 3-kinase/protein kinase B signal transduction"/>
    <property type="evidence" value="ECO:0007669"/>
    <property type="project" value="TreeGrafter"/>
</dbReference>
<evidence type="ECO:0000259" key="25">
    <source>
        <dbReference type="PROSITE" id="PS51182"/>
    </source>
</evidence>
<evidence type="ECO:0000256" key="1">
    <source>
        <dbReference type="ARBA" id="ARBA00004487"/>
    </source>
</evidence>
<keyword evidence="10" id="KW-0443">Lipid metabolism</keyword>
<evidence type="ECO:0000259" key="23">
    <source>
        <dbReference type="PROSITE" id="PS50056"/>
    </source>
</evidence>
<dbReference type="InterPro" id="IPR003595">
    <property type="entry name" value="Tyr_Pase_cat"/>
</dbReference>
<dbReference type="EC" id="3.1.3.67" evidence="4"/>
<evidence type="ECO:0000256" key="12">
    <source>
        <dbReference type="ARBA" id="ARBA00034256"/>
    </source>
</evidence>
<comment type="catalytic activity">
    <reaction evidence="21">
        <text>O-phospho-L-tyrosyl-[protein] + H2O = L-tyrosyl-[protein] + phosphate</text>
        <dbReference type="Rhea" id="RHEA:10684"/>
        <dbReference type="Rhea" id="RHEA-COMP:10136"/>
        <dbReference type="Rhea" id="RHEA-COMP:20101"/>
        <dbReference type="ChEBI" id="CHEBI:15377"/>
        <dbReference type="ChEBI" id="CHEBI:43474"/>
        <dbReference type="ChEBI" id="CHEBI:46858"/>
        <dbReference type="ChEBI" id="CHEBI:61978"/>
        <dbReference type="EC" id="3.1.3.48"/>
    </reaction>
    <physiologicalReaction direction="left-to-right" evidence="21">
        <dbReference type="Rhea" id="RHEA:10685"/>
    </physiologicalReaction>
</comment>
<organism evidence="26 27">
    <name type="scientific">Papilio machaon</name>
    <name type="common">Old World swallowtail butterfly</name>
    <dbReference type="NCBI Taxonomy" id="76193"/>
    <lineage>
        <taxon>Eukaryota</taxon>
        <taxon>Metazoa</taxon>
        <taxon>Ecdysozoa</taxon>
        <taxon>Arthropoda</taxon>
        <taxon>Hexapoda</taxon>
        <taxon>Insecta</taxon>
        <taxon>Pterygota</taxon>
        <taxon>Neoptera</taxon>
        <taxon>Endopterygota</taxon>
        <taxon>Lepidoptera</taxon>
        <taxon>Glossata</taxon>
        <taxon>Ditrysia</taxon>
        <taxon>Papilionoidea</taxon>
        <taxon>Papilionidae</taxon>
        <taxon>Papilioninae</taxon>
        <taxon>Papilio</taxon>
    </lineage>
</organism>
<dbReference type="InterPro" id="IPR029023">
    <property type="entry name" value="Tensin_phosphatase"/>
</dbReference>
<comment type="subcellular location">
    <subcellularLocation>
        <location evidence="1">Cell projection</location>
        <location evidence="1">Neuron projection</location>
    </subcellularLocation>
    <subcellularLocation>
        <location evidence="2">Cytoplasm</location>
    </subcellularLocation>
</comment>
<dbReference type="SUPFAM" id="SSF52799">
    <property type="entry name" value="(Phosphotyrosine protein) phosphatases II"/>
    <property type="match status" value="1"/>
</dbReference>
<dbReference type="GO" id="GO:0004725">
    <property type="term" value="F:protein tyrosine phosphatase activity"/>
    <property type="evidence" value="ECO:0007669"/>
    <property type="project" value="UniProtKB-EC"/>
</dbReference>
<dbReference type="Pfam" id="PF10409">
    <property type="entry name" value="PTEN_C2"/>
    <property type="match status" value="1"/>
</dbReference>
<dbReference type="GO" id="GO:0043005">
    <property type="term" value="C:neuron projection"/>
    <property type="evidence" value="ECO:0007669"/>
    <property type="project" value="UniProtKB-SubCell"/>
</dbReference>
<dbReference type="InParanoid" id="A0A194QQN1"/>